<keyword evidence="4" id="KW-0808">Transferase</keyword>
<evidence type="ECO:0000256" key="1">
    <source>
        <dbReference type="SAM" id="Coils"/>
    </source>
</evidence>
<feature type="domain" description="Signal transduction histidine kinase internal region" evidence="3">
    <location>
        <begin position="165"/>
        <end position="242"/>
    </location>
</feature>
<keyword evidence="1" id="KW-0175">Coiled coil</keyword>
<keyword evidence="2" id="KW-1133">Transmembrane helix</keyword>
<feature type="transmembrane region" description="Helical" evidence="2">
    <location>
        <begin position="90"/>
        <end position="109"/>
    </location>
</feature>
<dbReference type="PANTHER" id="PTHR34220">
    <property type="entry name" value="SENSOR HISTIDINE KINASE YPDA"/>
    <property type="match status" value="1"/>
</dbReference>
<dbReference type="SUPFAM" id="SSF103473">
    <property type="entry name" value="MFS general substrate transporter"/>
    <property type="match status" value="1"/>
</dbReference>
<keyword evidence="2" id="KW-0472">Membrane</keyword>
<dbReference type="Gene3D" id="3.30.565.10">
    <property type="entry name" value="Histidine kinase-like ATPase, C-terminal domain"/>
    <property type="match status" value="1"/>
</dbReference>
<feature type="transmembrane region" description="Helical" evidence="2">
    <location>
        <begin position="121"/>
        <end position="144"/>
    </location>
</feature>
<name>A0A1M5F401_9BACT</name>
<evidence type="ECO:0000259" key="3">
    <source>
        <dbReference type="Pfam" id="PF06580"/>
    </source>
</evidence>
<gene>
    <name evidence="4" type="ORF">SAMN05444008_11328</name>
</gene>
<dbReference type="InterPro" id="IPR036259">
    <property type="entry name" value="MFS_trans_sf"/>
</dbReference>
<sequence>MSRSQNIRFFSQRKWIYFLVQAALWIFLFSLPFILRPSNQGGPPERGHKPDNWGFMIQYGINCITWVILTYLNTAVLLPRYFGRRRYNTYGILLLGAFLLMFGINWLSFRLLLPQMPFKVIGFIVFYIFPSFFFLACSTAVYFFREKLRSDRLAKERENENLKTELLFLRSQVSPHFLFNVLNNMVSLARKGSDQLEPSLIKLSSLLRYMLYEAAEEKVLLNKELDYLQSYIDLQTQRFRKSLQVDYEVGTIDDGYLLEPMLLIPFVENAFKHGVSGTPDSVIRIRLEAVKGVLQLKVCNKYFTPEQTGEKDKSSGIGLTNVRRRLSLLYPEKHELLIDQKDDWFTVSLTINLH</sequence>
<protein>
    <submittedName>
        <fullName evidence="4">Histidine kinase</fullName>
    </submittedName>
</protein>
<dbReference type="PANTHER" id="PTHR34220:SF7">
    <property type="entry name" value="SENSOR HISTIDINE KINASE YPDA"/>
    <property type="match status" value="1"/>
</dbReference>
<dbReference type="STRING" id="1302690.BUE76_02905"/>
<reference evidence="4 5" key="1">
    <citation type="submission" date="2016-11" db="EMBL/GenBank/DDBJ databases">
        <authorList>
            <person name="Jaros S."/>
            <person name="Januszkiewicz K."/>
            <person name="Wedrychowicz H."/>
        </authorList>
    </citation>
    <scope>NUCLEOTIDE SEQUENCE [LARGE SCALE GENOMIC DNA]</scope>
    <source>
        <strain evidence="4 5">DSM 26897</strain>
    </source>
</reference>
<feature type="transmembrane region" description="Helical" evidence="2">
    <location>
        <begin position="15"/>
        <end position="35"/>
    </location>
</feature>
<evidence type="ECO:0000313" key="4">
    <source>
        <dbReference type="EMBL" id="SHF86196.1"/>
    </source>
</evidence>
<feature type="transmembrane region" description="Helical" evidence="2">
    <location>
        <begin position="55"/>
        <end position="78"/>
    </location>
</feature>
<dbReference type="AlphaFoldDB" id="A0A1M5F401"/>
<keyword evidence="2" id="KW-0812">Transmembrane</keyword>
<keyword evidence="5" id="KW-1185">Reference proteome</keyword>
<dbReference type="EMBL" id="FQUO01000013">
    <property type="protein sequence ID" value="SHF86196.1"/>
    <property type="molecule type" value="Genomic_DNA"/>
</dbReference>
<dbReference type="SUPFAM" id="SSF55874">
    <property type="entry name" value="ATPase domain of HSP90 chaperone/DNA topoisomerase II/histidine kinase"/>
    <property type="match status" value="1"/>
</dbReference>
<dbReference type="Proteomes" id="UP000184368">
    <property type="component" value="Unassembled WGS sequence"/>
</dbReference>
<dbReference type="InterPro" id="IPR036890">
    <property type="entry name" value="HATPase_C_sf"/>
</dbReference>
<dbReference type="OrthoDB" id="9792992at2"/>
<proteinExistence type="predicted"/>
<dbReference type="RefSeq" id="WP_073045237.1">
    <property type="nucleotide sequence ID" value="NZ_FQUO01000013.1"/>
</dbReference>
<organism evidence="4 5">
    <name type="scientific">Cnuella takakiae</name>
    <dbReference type="NCBI Taxonomy" id="1302690"/>
    <lineage>
        <taxon>Bacteria</taxon>
        <taxon>Pseudomonadati</taxon>
        <taxon>Bacteroidota</taxon>
        <taxon>Chitinophagia</taxon>
        <taxon>Chitinophagales</taxon>
        <taxon>Chitinophagaceae</taxon>
        <taxon>Cnuella</taxon>
    </lineage>
</organism>
<feature type="coiled-coil region" evidence="1">
    <location>
        <begin position="145"/>
        <end position="172"/>
    </location>
</feature>
<keyword evidence="4" id="KW-0418">Kinase</keyword>
<dbReference type="InterPro" id="IPR050640">
    <property type="entry name" value="Bact_2-comp_sensor_kinase"/>
</dbReference>
<evidence type="ECO:0000313" key="5">
    <source>
        <dbReference type="Proteomes" id="UP000184368"/>
    </source>
</evidence>
<evidence type="ECO:0000256" key="2">
    <source>
        <dbReference type="SAM" id="Phobius"/>
    </source>
</evidence>
<dbReference type="GO" id="GO:0000155">
    <property type="term" value="F:phosphorelay sensor kinase activity"/>
    <property type="evidence" value="ECO:0007669"/>
    <property type="project" value="InterPro"/>
</dbReference>
<dbReference type="GO" id="GO:0016020">
    <property type="term" value="C:membrane"/>
    <property type="evidence" value="ECO:0007669"/>
    <property type="project" value="InterPro"/>
</dbReference>
<dbReference type="Pfam" id="PF06580">
    <property type="entry name" value="His_kinase"/>
    <property type="match status" value="1"/>
</dbReference>
<accession>A0A1M5F401</accession>
<dbReference type="InterPro" id="IPR010559">
    <property type="entry name" value="Sig_transdc_His_kin_internal"/>
</dbReference>